<sequence length="528" mass="57358">MILLINPSTISSGVLDFGDKSTLLLIRDPPSTSHDYTGEEEPVLISAYNEGDATGFMLFCYDRLPEYDPPSTEIPPSFASIIFMLNPAHVENVFLGESPHLNSPTLAQCLRSIWEVEVNQSLVTVRIVYDHCAMVTHRARSGRRLKAICFDIVQAPDSKQGGKLREEHTIFLNRYNRFRRKINVLETQYHSSKWLGDAGLHAEYEYASWVRDCDLGEANIAPSGQAAWTQGMQVGVQSDALYIANPTLDARLNLNIQTTPCKCSECMCDLHDVALDIYRCEMFGANNQTYGVVKDIDTHVHHIETVTDVAKNTLAHLLTSTAQARTPAAPVPSQGDFAPNVDVTSLERNVADLFTSFVFPSAAGSASGVTLDGDGVGKRVLRAEVKIVSNRIGGSAITAGSLHLVLQHPPLSSGAIGLTVISRRHLAYDIYNTLCIYTRNKSSISFLSVSVSSYSPPPSLPSSPGKRCFAESSLTEGGIDSGGSDCHNGCLGRRGIVSQRHDAAASDNQAFPCEETSSNFTSNVPTES</sequence>
<dbReference type="GeneID" id="20666733"/>
<accession>W4KHT4</accession>
<dbReference type="AlphaFoldDB" id="W4KHT4"/>
<dbReference type="KEGG" id="hir:HETIRDRAFT_121119"/>
<dbReference type="Proteomes" id="UP000030671">
    <property type="component" value="Unassembled WGS sequence"/>
</dbReference>
<dbReference type="HOGENOM" id="CLU_515849_0_0_1"/>
<organism evidence="2 3">
    <name type="scientific">Heterobasidion irregulare (strain TC 32-1)</name>
    <dbReference type="NCBI Taxonomy" id="747525"/>
    <lineage>
        <taxon>Eukaryota</taxon>
        <taxon>Fungi</taxon>
        <taxon>Dikarya</taxon>
        <taxon>Basidiomycota</taxon>
        <taxon>Agaricomycotina</taxon>
        <taxon>Agaricomycetes</taxon>
        <taxon>Russulales</taxon>
        <taxon>Bondarzewiaceae</taxon>
        <taxon>Heterobasidion</taxon>
        <taxon>Heterobasidion annosum species complex</taxon>
    </lineage>
</organism>
<evidence type="ECO:0000313" key="2">
    <source>
        <dbReference type="EMBL" id="ETW84865.1"/>
    </source>
</evidence>
<dbReference type="InParanoid" id="W4KHT4"/>
<keyword evidence="3" id="KW-1185">Reference proteome</keyword>
<reference evidence="2 3" key="1">
    <citation type="journal article" date="2012" name="New Phytol.">
        <title>Insight into trade-off between wood decay and parasitism from the genome of a fungal forest pathogen.</title>
        <authorList>
            <person name="Olson A."/>
            <person name="Aerts A."/>
            <person name="Asiegbu F."/>
            <person name="Belbahri L."/>
            <person name="Bouzid O."/>
            <person name="Broberg A."/>
            <person name="Canback B."/>
            <person name="Coutinho P.M."/>
            <person name="Cullen D."/>
            <person name="Dalman K."/>
            <person name="Deflorio G."/>
            <person name="van Diepen L.T."/>
            <person name="Dunand C."/>
            <person name="Duplessis S."/>
            <person name="Durling M."/>
            <person name="Gonthier P."/>
            <person name="Grimwood J."/>
            <person name="Fossdal C.G."/>
            <person name="Hansson D."/>
            <person name="Henrissat B."/>
            <person name="Hietala A."/>
            <person name="Himmelstrand K."/>
            <person name="Hoffmeister D."/>
            <person name="Hogberg N."/>
            <person name="James T.Y."/>
            <person name="Karlsson M."/>
            <person name="Kohler A."/>
            <person name="Kues U."/>
            <person name="Lee Y.H."/>
            <person name="Lin Y.C."/>
            <person name="Lind M."/>
            <person name="Lindquist E."/>
            <person name="Lombard V."/>
            <person name="Lucas S."/>
            <person name="Lunden K."/>
            <person name="Morin E."/>
            <person name="Murat C."/>
            <person name="Park J."/>
            <person name="Raffaello T."/>
            <person name="Rouze P."/>
            <person name="Salamov A."/>
            <person name="Schmutz J."/>
            <person name="Solheim H."/>
            <person name="Stahlberg J."/>
            <person name="Velez H."/>
            <person name="de Vries R.P."/>
            <person name="Wiebenga A."/>
            <person name="Woodward S."/>
            <person name="Yakovlev I."/>
            <person name="Garbelotto M."/>
            <person name="Martin F."/>
            <person name="Grigoriev I.V."/>
            <person name="Stenlid J."/>
        </authorList>
    </citation>
    <scope>NUCLEOTIDE SEQUENCE [LARGE SCALE GENOMIC DNA]</scope>
    <source>
        <strain evidence="2 3">TC 32-1</strain>
    </source>
</reference>
<gene>
    <name evidence="2" type="ORF">HETIRDRAFT_121119</name>
</gene>
<name>W4KHT4_HETIT</name>
<dbReference type="RefSeq" id="XP_009544492.1">
    <property type="nucleotide sequence ID" value="XM_009546197.1"/>
</dbReference>
<dbReference type="EMBL" id="KI925456">
    <property type="protein sequence ID" value="ETW84865.1"/>
    <property type="molecule type" value="Genomic_DNA"/>
</dbReference>
<evidence type="ECO:0000313" key="3">
    <source>
        <dbReference type="Proteomes" id="UP000030671"/>
    </source>
</evidence>
<proteinExistence type="predicted"/>
<feature type="region of interest" description="Disordered" evidence="1">
    <location>
        <begin position="501"/>
        <end position="528"/>
    </location>
</feature>
<feature type="compositionally biased region" description="Polar residues" evidence="1">
    <location>
        <begin position="515"/>
        <end position="528"/>
    </location>
</feature>
<protein>
    <submittedName>
        <fullName evidence="2">Uncharacterized protein</fullName>
    </submittedName>
</protein>
<evidence type="ECO:0000256" key="1">
    <source>
        <dbReference type="SAM" id="MobiDB-lite"/>
    </source>
</evidence>